<dbReference type="AlphaFoldDB" id="A0A7U3NMC0"/>
<dbReference type="KEGG" id="aee:IM676_12535"/>
<evidence type="ECO:0000313" key="2">
    <source>
        <dbReference type="Proteomes" id="UP000593846"/>
    </source>
</evidence>
<organism evidence="1 2">
    <name type="scientific">Anabaenopsis elenkinii CCIBt3563</name>
    <dbReference type="NCBI Taxonomy" id="2779889"/>
    <lineage>
        <taxon>Bacteria</taxon>
        <taxon>Bacillati</taxon>
        <taxon>Cyanobacteriota</taxon>
        <taxon>Cyanophyceae</taxon>
        <taxon>Nostocales</taxon>
        <taxon>Nodulariaceae</taxon>
        <taxon>Anabaenopsis</taxon>
    </lineage>
</organism>
<reference evidence="2" key="1">
    <citation type="submission" date="2020-10" db="EMBL/GenBank/DDBJ databases">
        <title>Genome-based taxonomic classification of the species Anabaenopsis elenkinii.</title>
        <authorList>
            <person name="Delbaje E."/>
            <person name="Andreote A.P.D."/>
            <person name="Pellegrinetti T.A."/>
            <person name="Cruz R.B."/>
            <person name="Branco L.H.Z."/>
            <person name="Fiore M.F."/>
        </authorList>
    </citation>
    <scope>NUCLEOTIDE SEQUENCE [LARGE SCALE GENOMIC DNA]</scope>
    <source>
        <strain evidence="2">CCIBt3563</strain>
    </source>
</reference>
<dbReference type="GO" id="GO:0016740">
    <property type="term" value="F:transferase activity"/>
    <property type="evidence" value="ECO:0007669"/>
    <property type="project" value="UniProtKB-KW"/>
</dbReference>
<keyword evidence="2" id="KW-1185">Reference proteome</keyword>
<gene>
    <name evidence="1" type="ORF">IM676_12535</name>
</gene>
<dbReference type="Pfam" id="PF13704">
    <property type="entry name" value="Glyco_tranf_2_4"/>
    <property type="match status" value="1"/>
</dbReference>
<keyword evidence="1" id="KW-0808">Transferase</keyword>
<dbReference type="Proteomes" id="UP000593846">
    <property type="component" value="Chromosome"/>
</dbReference>
<sequence length="359" mass="41999">MNNQELMSYDDIYVKSNDLTQVDGPTVIALAHNEMYFLPAWLDHYRKLGAERFIILDDASTDSTLDYLRAQPDVMVVGSHRRFGETVPVIDRLDPTGQTVEMRRMVDLWRMILPEKFTLNCWVVQAALDEFLVLPNGRKLADIFDELSTSEYDAVTGTMLDIYPANIGVMRAQQMQTTVSFSDEWFFDGVPHRLPTGLHFRKVYHGSRARLFHQFLPETAMTFHERLRERLSRWYHREGPYRKVNNTQKFSLVRWRSGTWMRSSHNISLPISKQHHLPILHMKFTGDLYRRAEVAIRSKSYYNSSKEYTQLIELISEMERRDASFLFPKSASIHNIVAFQSARLILGFDDNTRQPSHEN</sequence>
<accession>A0A7U3NMC0</accession>
<protein>
    <submittedName>
        <fullName evidence="1">Glycosyltransferase family 2 protein</fullName>
    </submittedName>
</protein>
<dbReference type="RefSeq" id="WP_200987219.1">
    <property type="nucleotide sequence ID" value="NZ_CP063311.1"/>
</dbReference>
<dbReference type="EMBL" id="CP063311">
    <property type="protein sequence ID" value="QOV21570.1"/>
    <property type="molecule type" value="Genomic_DNA"/>
</dbReference>
<name>A0A7U3NMC0_9CYAN</name>
<proteinExistence type="predicted"/>
<dbReference type="CDD" id="cd00761">
    <property type="entry name" value="Glyco_tranf_GTA_type"/>
    <property type="match status" value="1"/>
</dbReference>
<evidence type="ECO:0000313" key="1">
    <source>
        <dbReference type="EMBL" id="QOV21570.1"/>
    </source>
</evidence>